<proteinExistence type="predicted"/>
<organism evidence="1 2">
    <name type="scientific">Candidatus Colimorpha enterica</name>
    <dbReference type="NCBI Taxonomy" id="3083063"/>
    <lineage>
        <taxon>Bacteria</taxon>
        <taxon>Pseudomonadati</taxon>
        <taxon>Bacteroidota</taxon>
        <taxon>Bacteroidia</taxon>
        <taxon>Bacteroidales</taxon>
        <taxon>Candidatus Colimorpha</taxon>
    </lineage>
</organism>
<dbReference type="Proteomes" id="UP000017938">
    <property type="component" value="Unassembled WGS sequence"/>
</dbReference>
<dbReference type="EMBL" id="CBFW010000369">
    <property type="protein sequence ID" value="CDC76403.1"/>
    <property type="molecule type" value="Genomic_DNA"/>
</dbReference>
<dbReference type="AlphaFoldDB" id="R6TSH3"/>
<reference evidence="1" key="1">
    <citation type="submission" date="2012-11" db="EMBL/GenBank/DDBJ databases">
        <title>Dependencies among metagenomic species, viruses, plasmids and units of genetic variation.</title>
        <authorList>
            <person name="Nielsen H.B."/>
            <person name="Almeida M."/>
            <person name="Juncker A.S."/>
            <person name="Rasmussen S."/>
            <person name="Li J."/>
            <person name="Sunagawa S."/>
            <person name="Plichta D."/>
            <person name="Gautier L."/>
            <person name="Le Chatelier E."/>
            <person name="Peletier E."/>
            <person name="Bonde I."/>
            <person name="Nielsen T."/>
            <person name="Manichanh C."/>
            <person name="Arumugam M."/>
            <person name="Batto J."/>
            <person name="Santos M.B.Q.D."/>
            <person name="Blom N."/>
            <person name="Borruel N."/>
            <person name="Burgdorf K.S."/>
            <person name="Boumezbeur F."/>
            <person name="Casellas F."/>
            <person name="Dore J."/>
            <person name="Guarner F."/>
            <person name="Hansen T."/>
            <person name="Hildebrand F."/>
            <person name="Kaas R.S."/>
            <person name="Kennedy S."/>
            <person name="Kristiansen K."/>
            <person name="Kultima J.R."/>
            <person name="Leonard P."/>
            <person name="Levenez F."/>
            <person name="Lund O."/>
            <person name="Moumen B."/>
            <person name="Le Paslier D."/>
            <person name="Pons N."/>
            <person name="Pedersen O."/>
            <person name="Prifti E."/>
            <person name="Qin J."/>
            <person name="Raes J."/>
            <person name="Tap J."/>
            <person name="Tims S."/>
            <person name="Ussery D.W."/>
            <person name="Yamada T."/>
            <person name="MetaHit consortium"/>
            <person name="Renault P."/>
            <person name="Sicheritz-Ponten T."/>
            <person name="Bork P."/>
            <person name="Wang J."/>
            <person name="Brunak S."/>
            <person name="Ehrlich S.D."/>
        </authorList>
    </citation>
    <scope>NUCLEOTIDE SEQUENCE [LARGE SCALE GENOMIC DNA]</scope>
</reference>
<comment type="caution">
    <text evidence="1">The sequence shown here is derived from an EMBL/GenBank/DDBJ whole genome shotgun (WGS) entry which is preliminary data.</text>
</comment>
<evidence type="ECO:0000313" key="1">
    <source>
        <dbReference type="EMBL" id="CDC76403.1"/>
    </source>
</evidence>
<name>R6TSH3_9BACT</name>
<accession>R6TSH3</accession>
<evidence type="ECO:0000313" key="2">
    <source>
        <dbReference type="Proteomes" id="UP000017938"/>
    </source>
</evidence>
<protein>
    <submittedName>
        <fullName evidence="1">Uncharacterized protein</fullName>
    </submittedName>
</protein>
<sequence>MNGGNGTGIIRVAQVGIERAELTDKEHSLVDNGARRERRNIGVVVALLEHPADKIQPSVKIKPPVHALRSAEKALHYIGHTFPCAFAEDIALNRYIAPAEEGNTLLCRDYFEHFLRLTALQRVLREEEHSDAVIAFAADSDPQLRRRLCEKCVRYLGEYADSVAGLAVGVFSCAVLELFNYRKRAVNCFAALFSVYADNGADTAGIMFGIFCEKSLFGCNHDMDSFPAPANTGCGLSYRLSSSFIHTANDASDGIRRSPRGESVTVPTFGPSGIQERLNCWMKKRLTNVFSQ</sequence>
<gene>
    <name evidence="1" type="ORF">BN580_02134</name>
</gene>